<dbReference type="Pfam" id="PF14441">
    <property type="entry name" value="OTT_1508_deam"/>
    <property type="match status" value="1"/>
</dbReference>
<comment type="caution">
    <text evidence="2">The sequence shown here is derived from an EMBL/GenBank/DDBJ whole genome shotgun (WGS) entry which is preliminary data.</text>
</comment>
<dbReference type="OrthoDB" id="3251507at2759"/>
<dbReference type="InterPro" id="IPR027796">
    <property type="entry name" value="OTT_1508_deam-like"/>
</dbReference>
<evidence type="ECO:0000313" key="2">
    <source>
        <dbReference type="EMBL" id="KAH0542310.1"/>
    </source>
</evidence>
<evidence type="ECO:0000256" key="1">
    <source>
        <dbReference type="SAM" id="MobiDB-lite"/>
    </source>
</evidence>
<dbReference type="PANTHER" id="PTHR42037:SF1">
    <property type="match status" value="1"/>
</dbReference>
<gene>
    <name evidence="2" type="ORF">FGG08_003247</name>
</gene>
<name>A0A9P8L4W4_9PEZI</name>
<protein>
    <submittedName>
        <fullName evidence="2">Uncharacterized protein</fullName>
    </submittedName>
</protein>
<sequence length="610" mass="68636">MPKKKSKSKARAQPEIPESPERRYSATPPTVYDRESSPETTKSPHMPRNGLEAGSGMPETEISGVPESLRARRDSSVSTEGPPSPIYASDALEGGVSLAGGLPLLDDQQPDPPGWLQTIEAQPPTLEHTGGAEATPVPWSGGVDGTPPPEEQEYPTISIKRKLARRFYEPVLLMHLLSQIRGARTKRPIDTGDFRHSRQERRRDFADAIAYICAFDTGGGHVMAAALEQTPQGITVWLAANSTRAGENVIAFLRDILAKLVDIDTQNEVSQIETESWIFRKIVRFNRRRIDNYWDRAELRIRPCLEVIRESKEFKGRDELIRWLEVELVDCSETAESLVRECYNAARGGVHGEQFTAIERFIGDGKTKSESFEKLRYYICRLGKHLAITKRMVKTSTTDRALFSGFEIKLLNSPGPELYKLLPKNSTIEGIFNRMFSNSAERDALLRPLRPLSDALGLPEQLKKNCQFKTRVHAELLLVDHFHAKQLNFVDSDKYVGCSKPACFLCYEYISAHPGGFALPATHNKLYRGWRHPDIIDDGPKEELDHLQKCRENIINEMVKKIRAQLSEQLRGGIGQNQWRSHPDSSTGVSTRYLPYRPTPSLLGSVRIDG</sequence>
<dbReference type="EMBL" id="JAGHQL010000056">
    <property type="protein sequence ID" value="KAH0542310.1"/>
    <property type="molecule type" value="Genomic_DNA"/>
</dbReference>
<dbReference type="Proteomes" id="UP000698800">
    <property type="component" value="Unassembled WGS sequence"/>
</dbReference>
<dbReference type="AlphaFoldDB" id="A0A9P8L4W4"/>
<keyword evidence="3" id="KW-1185">Reference proteome</keyword>
<evidence type="ECO:0000313" key="3">
    <source>
        <dbReference type="Proteomes" id="UP000698800"/>
    </source>
</evidence>
<accession>A0A9P8L4W4</accession>
<reference evidence="2" key="1">
    <citation type="submission" date="2021-03" db="EMBL/GenBank/DDBJ databases">
        <title>Comparative genomics and phylogenomic investigation of the class Geoglossomycetes provide insights into ecological specialization and systematics.</title>
        <authorList>
            <person name="Melie T."/>
            <person name="Pirro S."/>
            <person name="Miller A.N."/>
            <person name="Quandt A."/>
        </authorList>
    </citation>
    <scope>NUCLEOTIDE SEQUENCE</scope>
    <source>
        <strain evidence="2">GBOQ0MN5Z8</strain>
    </source>
</reference>
<organism evidence="2 3">
    <name type="scientific">Glutinoglossum americanum</name>
    <dbReference type="NCBI Taxonomy" id="1670608"/>
    <lineage>
        <taxon>Eukaryota</taxon>
        <taxon>Fungi</taxon>
        <taxon>Dikarya</taxon>
        <taxon>Ascomycota</taxon>
        <taxon>Pezizomycotina</taxon>
        <taxon>Geoglossomycetes</taxon>
        <taxon>Geoglossales</taxon>
        <taxon>Geoglossaceae</taxon>
        <taxon>Glutinoglossum</taxon>
    </lineage>
</organism>
<dbReference type="PANTHER" id="PTHR42037">
    <property type="match status" value="1"/>
</dbReference>
<feature type="compositionally biased region" description="Basic residues" evidence="1">
    <location>
        <begin position="1"/>
        <end position="10"/>
    </location>
</feature>
<proteinExistence type="predicted"/>
<feature type="region of interest" description="Disordered" evidence="1">
    <location>
        <begin position="1"/>
        <end position="153"/>
    </location>
</feature>